<evidence type="ECO:0000256" key="6">
    <source>
        <dbReference type="ARBA" id="ARBA00022989"/>
    </source>
</evidence>
<dbReference type="PANTHER" id="PTHR30450">
    <property type="entry name" value="ABC TRANSPORTER PERMEASE"/>
    <property type="match status" value="1"/>
</dbReference>
<keyword evidence="5 9" id="KW-0812">Transmembrane</keyword>
<dbReference type="GO" id="GO:0005886">
    <property type="term" value="C:plasma membrane"/>
    <property type="evidence" value="ECO:0007669"/>
    <property type="project" value="UniProtKB-SubCell"/>
</dbReference>
<feature type="transmembrane region" description="Helical" evidence="9">
    <location>
        <begin position="101"/>
        <end position="119"/>
    </location>
</feature>
<dbReference type="eggNOG" id="COG2011">
    <property type="taxonomic scope" value="Bacteria"/>
</dbReference>
<sequence length="228" mass="25503">MIEMISIYFERVIEYWPNLLKSLNETGIMMGFAMAAAIVLGLPLGTLLYLTDEDKPLENKFIYHTANVVVNIVRSFPFLLLVIAMQPLIREVYGRATGDPVAASFPLMVIAIALYARFVQQSLLDVPKGVLETAQAMGASIPQLVYRFLFVEARSSLIIGFSTAFVSFISYSTIMGVVGGGGIGDFAIRYGYQRYETDIMYTAIVVIIIFVQIAQWFGLWLARKIDKR</sequence>
<accession>A0A078M8C3</accession>
<feature type="domain" description="ABC transmembrane type-1" evidence="10">
    <location>
        <begin position="23"/>
        <end position="218"/>
    </location>
</feature>
<feature type="transmembrane region" description="Helical" evidence="9">
    <location>
        <begin position="28"/>
        <end position="50"/>
    </location>
</feature>
<keyword evidence="6 9" id="KW-1133">Transmembrane helix</keyword>
<dbReference type="HOGENOM" id="CLU_077375_0_2_9"/>
<dbReference type="CDD" id="cd06261">
    <property type="entry name" value="TM_PBP2"/>
    <property type="match status" value="1"/>
</dbReference>
<evidence type="ECO:0000256" key="3">
    <source>
        <dbReference type="ARBA" id="ARBA00022475"/>
    </source>
</evidence>
<dbReference type="PANTHER" id="PTHR30450:SF1">
    <property type="entry name" value="D-METHIONINE TRANSPORT SYSTEM PERMEASE PROTEIN METI-RELATED"/>
    <property type="match status" value="1"/>
</dbReference>
<dbReference type="Pfam" id="PF00528">
    <property type="entry name" value="BPD_transp_1"/>
    <property type="match status" value="1"/>
</dbReference>
<comment type="similarity">
    <text evidence="9">Belongs to the binding-protein-dependent transport system permease family.</text>
</comment>
<evidence type="ECO:0000256" key="2">
    <source>
        <dbReference type="ARBA" id="ARBA00022448"/>
    </source>
</evidence>
<evidence type="ECO:0000313" key="11">
    <source>
        <dbReference type="EMBL" id="CEA03638.1"/>
    </source>
</evidence>
<keyword evidence="4" id="KW-0533">Nickel</keyword>
<keyword evidence="2 9" id="KW-0813">Transport</keyword>
<evidence type="ECO:0000256" key="7">
    <source>
        <dbReference type="ARBA" id="ARBA00023112"/>
    </source>
</evidence>
<dbReference type="AlphaFoldDB" id="A0A078M8C3"/>
<name>A0A078M8C3_9STAP</name>
<dbReference type="EMBL" id="CCSE01000001">
    <property type="protein sequence ID" value="CEA03638.1"/>
    <property type="molecule type" value="Genomic_DNA"/>
</dbReference>
<keyword evidence="3" id="KW-1003">Cell membrane</keyword>
<evidence type="ECO:0000256" key="5">
    <source>
        <dbReference type="ARBA" id="ARBA00022692"/>
    </source>
</evidence>
<evidence type="ECO:0000256" key="1">
    <source>
        <dbReference type="ARBA" id="ARBA00004651"/>
    </source>
</evidence>
<dbReference type="PROSITE" id="PS50928">
    <property type="entry name" value="ABC_TM1"/>
    <property type="match status" value="1"/>
</dbReference>
<dbReference type="SUPFAM" id="SSF161098">
    <property type="entry name" value="MetI-like"/>
    <property type="match status" value="1"/>
</dbReference>
<evidence type="ECO:0000256" key="8">
    <source>
        <dbReference type="ARBA" id="ARBA00023136"/>
    </source>
</evidence>
<dbReference type="RefSeq" id="WP_035811100.1">
    <property type="nucleotide sequence ID" value="NZ_CCSE01000001.1"/>
</dbReference>
<keyword evidence="7" id="KW-0406">Ion transport</keyword>
<gene>
    <name evidence="11" type="primary">metP_3</name>
    <name evidence="11" type="ORF">BN1048_02157</name>
</gene>
<evidence type="ECO:0000256" key="9">
    <source>
        <dbReference type="RuleBase" id="RU363032"/>
    </source>
</evidence>
<organism evidence="11 12">
    <name type="scientific">Jeotgalicoccus saudimassiliensis</name>
    <dbReference type="NCBI Taxonomy" id="1461582"/>
    <lineage>
        <taxon>Bacteria</taxon>
        <taxon>Bacillati</taxon>
        <taxon>Bacillota</taxon>
        <taxon>Bacilli</taxon>
        <taxon>Bacillales</taxon>
        <taxon>Staphylococcaceae</taxon>
        <taxon>Jeotgalicoccus</taxon>
    </lineage>
</organism>
<dbReference type="GO" id="GO:0048473">
    <property type="term" value="P:D-methionine transmembrane transport"/>
    <property type="evidence" value="ECO:0007669"/>
    <property type="project" value="TreeGrafter"/>
</dbReference>
<protein>
    <submittedName>
        <fullName evidence="11">Methionine import system permease protein MetP</fullName>
    </submittedName>
</protein>
<dbReference type="GO" id="GO:0015675">
    <property type="term" value="P:nickel cation transport"/>
    <property type="evidence" value="ECO:0007669"/>
    <property type="project" value="UniProtKB-KW"/>
</dbReference>
<evidence type="ECO:0000259" key="10">
    <source>
        <dbReference type="PROSITE" id="PS50928"/>
    </source>
</evidence>
<reference evidence="11 12" key="1">
    <citation type="submission" date="2014-07" db="EMBL/GenBank/DDBJ databases">
        <authorList>
            <person name="Urmite Genomes Urmite Genomes"/>
        </authorList>
    </citation>
    <scope>NUCLEOTIDE SEQUENCE [LARGE SCALE GENOMIC DNA]</scope>
    <source>
        <strain evidence="11 12">13MG44_air</strain>
    </source>
</reference>
<dbReference type="InterPro" id="IPR035906">
    <property type="entry name" value="MetI-like_sf"/>
</dbReference>
<keyword evidence="7" id="KW-0921">Nickel transport</keyword>
<evidence type="ECO:0000313" key="12">
    <source>
        <dbReference type="Proteomes" id="UP000044136"/>
    </source>
</evidence>
<feature type="transmembrane region" description="Helical" evidence="9">
    <location>
        <begin position="62"/>
        <end position="89"/>
    </location>
</feature>
<evidence type="ECO:0000256" key="4">
    <source>
        <dbReference type="ARBA" id="ARBA00022596"/>
    </source>
</evidence>
<feature type="transmembrane region" description="Helical" evidence="9">
    <location>
        <begin position="199"/>
        <end position="222"/>
    </location>
</feature>
<feature type="transmembrane region" description="Helical" evidence="9">
    <location>
        <begin position="157"/>
        <end position="179"/>
    </location>
</feature>
<proteinExistence type="inferred from homology"/>
<dbReference type="OrthoDB" id="9793490at2"/>
<dbReference type="InterPro" id="IPR051322">
    <property type="entry name" value="AA_ABC_Transporter_Permease"/>
</dbReference>
<keyword evidence="8 9" id="KW-0472">Membrane</keyword>
<dbReference type="Proteomes" id="UP000044136">
    <property type="component" value="Unassembled WGS sequence"/>
</dbReference>
<dbReference type="STRING" id="1461582.BN1048_02157"/>
<comment type="subcellular location">
    <subcellularLocation>
        <location evidence="1 9">Cell membrane</location>
        <topology evidence="1 9">Multi-pass membrane protein</topology>
    </subcellularLocation>
</comment>
<dbReference type="InterPro" id="IPR000515">
    <property type="entry name" value="MetI-like"/>
</dbReference>
<keyword evidence="12" id="KW-1185">Reference proteome</keyword>
<dbReference type="Gene3D" id="1.10.3720.10">
    <property type="entry name" value="MetI-like"/>
    <property type="match status" value="1"/>
</dbReference>